<proteinExistence type="predicted"/>
<gene>
    <name evidence="2" type="ORF">Ctob_016193</name>
</gene>
<reference evidence="3" key="1">
    <citation type="journal article" date="2015" name="PLoS Genet.">
        <title>Genome Sequence and Transcriptome Analyses of Chrysochromulina tobin: Metabolic Tools for Enhanced Algal Fitness in the Prominent Order Prymnesiales (Haptophyceae).</title>
        <authorList>
            <person name="Hovde B.T."/>
            <person name="Deodato C.R."/>
            <person name="Hunsperger H.M."/>
            <person name="Ryken S.A."/>
            <person name="Yost W."/>
            <person name="Jha R.K."/>
            <person name="Patterson J."/>
            <person name="Monnat R.J. Jr."/>
            <person name="Barlow S.B."/>
            <person name="Starkenburg S.R."/>
            <person name="Cattolico R.A."/>
        </authorList>
    </citation>
    <scope>NUCLEOTIDE SEQUENCE</scope>
    <source>
        <strain evidence="3">CCMP291</strain>
    </source>
</reference>
<sequence length="452" mass="47540">MEAIGPTLGNADRTEFRRLASLLFAELSGVDATLDPKSIGSYDAISLAVALRELMEMCSAPYSPGTAAATAPLAVGPTAMVPHDPTAVAAAIGTAMANALGASLATVVSGLPPPSKPAEKKGEKLTSGQMFACLDTFNGRLGAETKVAPHQVANRTIAAHVRESVVTYGLWPQDSAAGVEKMSPFGTLSGAFNGSDVSALELNLSNGKFEDISRDPKASAVASTKEYLTRLRLLVTTIAIFLCGVKCDKAPHLIAGHETEDFCSVLQCNEFLTFADTLSERPLATVKRVVEQTLTDIATAANARTGERVSFTRALKDGLVQLKWRAEMVSYAGPGGGSSGEGADVTPPAAEKTASRLTEENIAEMIKSAISMAGLGGGRGKGAGRGGRGKSAEEKKTAYEQRKRAREVEHEYQVGGVSTKRQAKKGGYDDAPKCSRSGCQKESWCWYSHAHL</sequence>
<dbReference type="AlphaFoldDB" id="A0A0M0JY94"/>
<evidence type="ECO:0000256" key="1">
    <source>
        <dbReference type="SAM" id="MobiDB-lite"/>
    </source>
</evidence>
<feature type="region of interest" description="Disordered" evidence="1">
    <location>
        <begin position="374"/>
        <end position="438"/>
    </location>
</feature>
<protein>
    <submittedName>
        <fullName evidence="2">Uncharacterized protein</fullName>
    </submittedName>
</protein>
<comment type="caution">
    <text evidence="2">The sequence shown here is derived from an EMBL/GenBank/DDBJ whole genome shotgun (WGS) entry which is preliminary data.</text>
</comment>
<organism evidence="2 3">
    <name type="scientific">Chrysochromulina tobinii</name>
    <dbReference type="NCBI Taxonomy" id="1460289"/>
    <lineage>
        <taxon>Eukaryota</taxon>
        <taxon>Haptista</taxon>
        <taxon>Haptophyta</taxon>
        <taxon>Prymnesiophyceae</taxon>
        <taxon>Prymnesiales</taxon>
        <taxon>Chrysochromulinaceae</taxon>
        <taxon>Chrysochromulina</taxon>
    </lineage>
</organism>
<feature type="region of interest" description="Disordered" evidence="1">
    <location>
        <begin position="333"/>
        <end position="354"/>
    </location>
</feature>
<name>A0A0M0JY94_9EUKA</name>
<evidence type="ECO:0000313" key="3">
    <source>
        <dbReference type="Proteomes" id="UP000037460"/>
    </source>
</evidence>
<feature type="compositionally biased region" description="Basic and acidic residues" evidence="1">
    <location>
        <begin position="390"/>
        <end position="412"/>
    </location>
</feature>
<keyword evidence="3" id="KW-1185">Reference proteome</keyword>
<evidence type="ECO:0000313" key="2">
    <source>
        <dbReference type="EMBL" id="KOO31626.1"/>
    </source>
</evidence>
<dbReference type="Proteomes" id="UP000037460">
    <property type="component" value="Unassembled WGS sequence"/>
</dbReference>
<accession>A0A0M0JY94</accession>
<dbReference type="EMBL" id="JWZX01001973">
    <property type="protein sequence ID" value="KOO31626.1"/>
    <property type="molecule type" value="Genomic_DNA"/>
</dbReference>
<feature type="compositionally biased region" description="Gly residues" evidence="1">
    <location>
        <begin position="374"/>
        <end position="386"/>
    </location>
</feature>